<dbReference type="InterPro" id="IPR036259">
    <property type="entry name" value="MFS_trans_sf"/>
</dbReference>
<keyword evidence="3 7" id="KW-0812">Transmembrane</keyword>
<evidence type="ECO:0000313" key="8">
    <source>
        <dbReference type="EMBL" id="KAJ9480770.1"/>
    </source>
</evidence>
<comment type="caution">
    <text evidence="8">The sequence shown here is derived from an EMBL/GenBank/DDBJ whole genome shotgun (WGS) entry which is preliminary data.</text>
</comment>
<evidence type="ECO:0000256" key="2">
    <source>
        <dbReference type="ARBA" id="ARBA00005982"/>
    </source>
</evidence>
<gene>
    <name evidence="8" type="ORF">VN97_g12758</name>
</gene>
<protein>
    <recommendedName>
        <fullName evidence="10">Oligopeptide transporter</fullName>
    </recommendedName>
</protein>
<dbReference type="AlphaFoldDB" id="A0AAI9T5T4"/>
<comment type="subcellular location">
    <subcellularLocation>
        <location evidence="1">Membrane</location>
        <topology evidence="1">Multi-pass membrane protein</topology>
    </subcellularLocation>
</comment>
<reference evidence="8" key="1">
    <citation type="submission" date="2015-06" db="EMBL/GenBank/DDBJ databases">
        <authorList>
            <person name="Nguyen H."/>
        </authorList>
    </citation>
    <scope>NUCLEOTIDE SEQUENCE</scope>
    <source>
        <strain evidence="8">DAOM 180753</strain>
    </source>
</reference>
<name>A0AAI9T5T4_PENTH</name>
<evidence type="ECO:0000256" key="5">
    <source>
        <dbReference type="ARBA" id="ARBA00023136"/>
    </source>
</evidence>
<feature type="region of interest" description="Disordered" evidence="6">
    <location>
        <begin position="106"/>
        <end position="127"/>
    </location>
</feature>
<feature type="region of interest" description="Disordered" evidence="6">
    <location>
        <begin position="34"/>
        <end position="61"/>
    </location>
</feature>
<dbReference type="GO" id="GO:0022857">
    <property type="term" value="F:transmembrane transporter activity"/>
    <property type="evidence" value="ECO:0007669"/>
    <property type="project" value="InterPro"/>
</dbReference>
<proteinExistence type="inferred from homology"/>
<accession>A0AAI9T5T4</accession>
<organism evidence="8 9">
    <name type="scientific">Penicillium thymicola</name>
    <dbReference type="NCBI Taxonomy" id="293382"/>
    <lineage>
        <taxon>Eukaryota</taxon>
        <taxon>Fungi</taxon>
        <taxon>Dikarya</taxon>
        <taxon>Ascomycota</taxon>
        <taxon>Pezizomycotina</taxon>
        <taxon>Eurotiomycetes</taxon>
        <taxon>Eurotiomycetidae</taxon>
        <taxon>Eurotiales</taxon>
        <taxon>Aspergillaceae</taxon>
        <taxon>Penicillium</taxon>
    </lineage>
</organism>
<dbReference type="InterPro" id="IPR000109">
    <property type="entry name" value="POT_fam"/>
</dbReference>
<sequence length="269" mass="29142">MAAQATDLGSDSLAVHDIEPVTTIRQSDLVTNEKPQQGIIPESYDLGAGDEDPTTDELHGPNALRRVSAPIPWVVYTVAFVKLCERFSYYGTQVLYSQLRQPCTSLPAPNGPPGSNHATGAGGPSSQGVSGALGKGVKTASAINTFNTFWCYCLPLGVIITGLGTGGFKPNISALVVEQIPAANLKVRTLESGERVLTDPTITQSRIYHYFYLFINTGALMGQIGMAYAEKYIGFCLAFVLPTAMFLTTPFIMWWGRKRYRQAQSPTRP</sequence>
<keyword evidence="4 7" id="KW-1133">Transmembrane helix</keyword>
<comment type="similarity">
    <text evidence="2">Belongs to the major facilitator superfamily. Proton-dependent oligopeptide transporter (POT/PTR) (TC 2.A.17) family.</text>
</comment>
<evidence type="ECO:0008006" key="10">
    <source>
        <dbReference type="Google" id="ProtNLM"/>
    </source>
</evidence>
<reference evidence="8" key="2">
    <citation type="journal article" date="2016" name="Fungal Biol.">
        <title>Ochratoxin A production by Penicillium thymicola.</title>
        <authorList>
            <person name="Nguyen H.D.T."/>
            <person name="McMullin D.R."/>
            <person name="Ponomareva E."/>
            <person name="Riley R."/>
            <person name="Pomraning K.R."/>
            <person name="Baker S.E."/>
            <person name="Seifert K.A."/>
        </authorList>
    </citation>
    <scope>NUCLEOTIDE SEQUENCE</scope>
    <source>
        <strain evidence="8">DAOM 180753</strain>
    </source>
</reference>
<dbReference type="GO" id="GO:0016020">
    <property type="term" value="C:membrane"/>
    <property type="evidence" value="ECO:0007669"/>
    <property type="project" value="UniProtKB-SubCell"/>
</dbReference>
<keyword evidence="9" id="KW-1185">Reference proteome</keyword>
<feature type="transmembrane region" description="Helical" evidence="7">
    <location>
        <begin position="232"/>
        <end position="255"/>
    </location>
</feature>
<dbReference type="Gene3D" id="1.20.1250.20">
    <property type="entry name" value="MFS general substrate transporter like domains"/>
    <property type="match status" value="2"/>
</dbReference>
<dbReference type="EMBL" id="LACB01001100">
    <property type="protein sequence ID" value="KAJ9480770.1"/>
    <property type="molecule type" value="Genomic_DNA"/>
</dbReference>
<feature type="transmembrane region" description="Helical" evidence="7">
    <location>
        <begin position="207"/>
        <end position="226"/>
    </location>
</feature>
<dbReference type="Pfam" id="PF00854">
    <property type="entry name" value="PTR2"/>
    <property type="match status" value="1"/>
</dbReference>
<dbReference type="PANTHER" id="PTHR11654">
    <property type="entry name" value="OLIGOPEPTIDE TRANSPORTER-RELATED"/>
    <property type="match status" value="1"/>
</dbReference>
<evidence type="ECO:0000256" key="6">
    <source>
        <dbReference type="SAM" id="MobiDB-lite"/>
    </source>
</evidence>
<dbReference type="Proteomes" id="UP001227192">
    <property type="component" value="Unassembled WGS sequence"/>
</dbReference>
<evidence type="ECO:0000256" key="3">
    <source>
        <dbReference type="ARBA" id="ARBA00022692"/>
    </source>
</evidence>
<evidence type="ECO:0000256" key="1">
    <source>
        <dbReference type="ARBA" id="ARBA00004141"/>
    </source>
</evidence>
<keyword evidence="5 7" id="KW-0472">Membrane</keyword>
<evidence type="ECO:0000256" key="4">
    <source>
        <dbReference type="ARBA" id="ARBA00022989"/>
    </source>
</evidence>
<evidence type="ECO:0000313" key="9">
    <source>
        <dbReference type="Proteomes" id="UP001227192"/>
    </source>
</evidence>
<evidence type="ECO:0000256" key="7">
    <source>
        <dbReference type="SAM" id="Phobius"/>
    </source>
</evidence>